<feature type="compositionally biased region" description="Polar residues" evidence="2">
    <location>
        <begin position="424"/>
        <end position="433"/>
    </location>
</feature>
<feature type="compositionally biased region" description="Pro residues" evidence="2">
    <location>
        <begin position="53"/>
        <end position="68"/>
    </location>
</feature>
<feature type="compositionally biased region" description="Basic and acidic residues" evidence="2">
    <location>
        <begin position="510"/>
        <end position="519"/>
    </location>
</feature>
<keyword evidence="1" id="KW-0175">Coiled coil</keyword>
<feature type="compositionally biased region" description="Basic residues" evidence="2">
    <location>
        <begin position="401"/>
        <end position="422"/>
    </location>
</feature>
<dbReference type="OrthoDB" id="2143914at2759"/>
<dbReference type="STRING" id="1314771.A0A197JUD3"/>
<feature type="compositionally biased region" description="Polar residues" evidence="2">
    <location>
        <begin position="381"/>
        <end position="391"/>
    </location>
</feature>
<feature type="compositionally biased region" description="Low complexity" evidence="2">
    <location>
        <begin position="567"/>
        <end position="577"/>
    </location>
</feature>
<feature type="compositionally biased region" description="Low complexity" evidence="2">
    <location>
        <begin position="533"/>
        <end position="560"/>
    </location>
</feature>
<dbReference type="EMBL" id="KV442045">
    <property type="protein sequence ID" value="OAQ28897.1"/>
    <property type="molecule type" value="Genomic_DNA"/>
</dbReference>
<organism evidence="3 4">
    <name type="scientific">Linnemannia elongata AG-77</name>
    <dbReference type="NCBI Taxonomy" id="1314771"/>
    <lineage>
        <taxon>Eukaryota</taxon>
        <taxon>Fungi</taxon>
        <taxon>Fungi incertae sedis</taxon>
        <taxon>Mucoromycota</taxon>
        <taxon>Mortierellomycotina</taxon>
        <taxon>Mortierellomycetes</taxon>
        <taxon>Mortierellales</taxon>
        <taxon>Mortierellaceae</taxon>
        <taxon>Linnemannia</taxon>
    </lineage>
</organism>
<feature type="compositionally biased region" description="Low complexity" evidence="2">
    <location>
        <begin position="369"/>
        <end position="380"/>
    </location>
</feature>
<keyword evidence="4" id="KW-1185">Reference proteome</keyword>
<protein>
    <submittedName>
        <fullName evidence="3">Uncharacterized protein</fullName>
    </submittedName>
</protein>
<feature type="compositionally biased region" description="Polar residues" evidence="2">
    <location>
        <begin position="34"/>
        <end position="52"/>
    </location>
</feature>
<evidence type="ECO:0000256" key="2">
    <source>
        <dbReference type="SAM" id="MobiDB-lite"/>
    </source>
</evidence>
<evidence type="ECO:0000313" key="4">
    <source>
        <dbReference type="Proteomes" id="UP000078512"/>
    </source>
</evidence>
<feature type="compositionally biased region" description="Low complexity" evidence="2">
    <location>
        <begin position="494"/>
        <end position="509"/>
    </location>
</feature>
<reference evidence="3 4" key="1">
    <citation type="submission" date="2016-05" db="EMBL/GenBank/DDBJ databases">
        <title>Genome sequencing reveals origins of a unique bacterial endosymbiosis in the earliest lineages of terrestrial Fungi.</title>
        <authorList>
            <consortium name="DOE Joint Genome Institute"/>
            <person name="Uehling J."/>
            <person name="Gryganskyi A."/>
            <person name="Hameed K."/>
            <person name="Tschaplinski T."/>
            <person name="Misztal P."/>
            <person name="Wu S."/>
            <person name="Desiro A."/>
            <person name="Vande Pol N."/>
            <person name="Du Z.-Y."/>
            <person name="Zienkiewicz A."/>
            <person name="Zienkiewicz K."/>
            <person name="Morin E."/>
            <person name="Tisserant E."/>
            <person name="Splivallo R."/>
            <person name="Hainaut M."/>
            <person name="Henrissat B."/>
            <person name="Ohm R."/>
            <person name="Kuo A."/>
            <person name="Yan J."/>
            <person name="Lipzen A."/>
            <person name="Nolan M."/>
            <person name="Labutti K."/>
            <person name="Barry K."/>
            <person name="Goldstein A."/>
            <person name="Labbe J."/>
            <person name="Schadt C."/>
            <person name="Tuskan G."/>
            <person name="Grigoriev I."/>
            <person name="Martin F."/>
            <person name="Vilgalys R."/>
            <person name="Bonito G."/>
        </authorList>
    </citation>
    <scope>NUCLEOTIDE SEQUENCE [LARGE SCALE GENOMIC DNA]</scope>
    <source>
        <strain evidence="3 4">AG-77</strain>
    </source>
</reference>
<feature type="compositionally biased region" description="Pro residues" evidence="2">
    <location>
        <begin position="76"/>
        <end position="88"/>
    </location>
</feature>
<feature type="coiled-coil region" evidence="1">
    <location>
        <begin position="274"/>
        <end position="318"/>
    </location>
</feature>
<feature type="region of interest" description="Disordered" evidence="2">
    <location>
        <begin position="347"/>
        <end position="433"/>
    </location>
</feature>
<feature type="compositionally biased region" description="Low complexity" evidence="2">
    <location>
        <begin position="126"/>
        <end position="137"/>
    </location>
</feature>
<dbReference type="AlphaFoldDB" id="A0A197JUD3"/>
<feature type="compositionally biased region" description="Low complexity" evidence="2">
    <location>
        <begin position="89"/>
        <end position="114"/>
    </location>
</feature>
<evidence type="ECO:0000256" key="1">
    <source>
        <dbReference type="SAM" id="Coils"/>
    </source>
</evidence>
<feature type="region of interest" description="Disordered" evidence="2">
    <location>
        <begin position="450"/>
        <end position="589"/>
    </location>
</feature>
<feature type="compositionally biased region" description="Basic and acidic residues" evidence="2">
    <location>
        <begin position="462"/>
        <end position="477"/>
    </location>
</feature>
<evidence type="ECO:0000313" key="3">
    <source>
        <dbReference type="EMBL" id="OAQ28897.1"/>
    </source>
</evidence>
<accession>A0A197JUD3</accession>
<name>A0A197JUD3_9FUNG</name>
<dbReference type="Proteomes" id="UP000078512">
    <property type="component" value="Unassembled WGS sequence"/>
</dbReference>
<proteinExistence type="predicted"/>
<sequence>MSSTPSEKHSPLLSPQEQILALLNAANPSALSSTTDANADQDTLMESVSVKTSPPPPQGIPPVPPTNPAPAQAPAAPSPTSAPVPTPAPAAVVAPVNNEDIDTSSAVTTTATAADEQTNRPGTPIAESAEATDSAESLDPLSHLTHIFDKIRKQVIEWGEDANWKIDVFLLPNEDGAPTPGLPPHDPQLLSQGPATPARVPVPTPRIDLTGSPPRFPGGAQDMDIGRPLGPGSRGFALQPPPTDLPLSKSLGVPGSLSEQEIKRMSESEAKRMLALATRQIREQQESLAQAILDLESMQRLSSKREREAEARLEVEKQIMERDAFILSKKLRETSLTLAEKDREVLLRNEHGGMSRTQRLSTNRIDDQGSVPPRSSSGRPETSSDPTSGTPGRSDPNPPYHQHRHRHVHRHRHSHLLRHLRGKASSTTVPTGTDSLENLALLATQVLSREPLPVPKASQDAEGERKKRQIDDRDRGLQLRPVKRPELNGYQKDGSGSQSQPLSGSQSQPLERHPSRVDPTKPSAVSNGKLKAPDQLQPLPLMPPATLMRAPSQQSTSSSSARPFAKQQQPQQQQQPPYGSDRSLNKQRR</sequence>
<gene>
    <name evidence="3" type="ORF">K457DRAFT_138402</name>
</gene>
<feature type="region of interest" description="Disordered" evidence="2">
    <location>
        <begin position="30"/>
        <end position="137"/>
    </location>
</feature>